<dbReference type="NCBIfam" id="NF003282">
    <property type="entry name" value="PRK04282.1-1"/>
    <property type="match status" value="1"/>
</dbReference>
<dbReference type="OrthoDB" id="30932at2157"/>
<dbReference type="Gene3D" id="3.30.230.70">
    <property type="entry name" value="GHMP Kinase, N-terminal domain"/>
    <property type="match status" value="1"/>
</dbReference>
<organism evidence="7 8">
    <name type="scientific">Methanonatronarchaeum thermophilum</name>
    <dbReference type="NCBI Taxonomy" id="1927129"/>
    <lineage>
        <taxon>Archaea</taxon>
        <taxon>Methanobacteriati</taxon>
        <taxon>Methanobacteriota</taxon>
        <taxon>Methanonatronarchaeia</taxon>
        <taxon>Methanonatronarchaeales</taxon>
        <taxon>Methanonatronarchaeaceae</taxon>
        <taxon>Methanonatronarchaeum</taxon>
    </lineage>
</organism>
<dbReference type="EMBL" id="MRZU01000002">
    <property type="protein sequence ID" value="OUJ19527.1"/>
    <property type="molecule type" value="Genomic_DNA"/>
</dbReference>
<dbReference type="Proteomes" id="UP000195137">
    <property type="component" value="Unassembled WGS sequence"/>
</dbReference>
<dbReference type="InterPro" id="IPR001247">
    <property type="entry name" value="ExoRNase_PH_dom1"/>
</dbReference>
<feature type="domain" description="Exoribonuclease phosphorolytic" evidence="5">
    <location>
        <begin position="31"/>
        <end position="166"/>
    </location>
</feature>
<proteinExistence type="inferred from homology"/>
<dbReference type="FunFam" id="3.30.230.70:FF:000017">
    <property type="entry name" value="Exosome complex component Rrp42"/>
    <property type="match status" value="1"/>
</dbReference>
<dbReference type="PANTHER" id="PTHR11097:SF8">
    <property type="entry name" value="EXOSOME COMPLEX COMPONENT RRP42"/>
    <property type="match status" value="1"/>
</dbReference>
<protein>
    <recommendedName>
        <fullName evidence="4">Exosome complex component Rrp42</fullName>
    </recommendedName>
</protein>
<dbReference type="InterPro" id="IPR027408">
    <property type="entry name" value="PNPase/RNase_PH_dom_sf"/>
</dbReference>
<dbReference type="GO" id="GO:0035925">
    <property type="term" value="F:mRNA 3'-UTR AU-rich region binding"/>
    <property type="evidence" value="ECO:0007669"/>
    <property type="project" value="TreeGrafter"/>
</dbReference>
<evidence type="ECO:0000313" key="8">
    <source>
        <dbReference type="Proteomes" id="UP000195137"/>
    </source>
</evidence>
<dbReference type="SUPFAM" id="SSF55666">
    <property type="entry name" value="Ribonuclease PH domain 2-like"/>
    <property type="match status" value="1"/>
</dbReference>
<dbReference type="GO" id="GO:0000177">
    <property type="term" value="C:cytoplasmic exosome (RNase complex)"/>
    <property type="evidence" value="ECO:0007669"/>
    <property type="project" value="TreeGrafter"/>
</dbReference>
<dbReference type="InterPro" id="IPR020869">
    <property type="entry name" value="Rrp42_archaea"/>
</dbReference>
<accession>A0A1Y3GE90</accession>
<dbReference type="InterPro" id="IPR020568">
    <property type="entry name" value="Ribosomal_Su5_D2-typ_SF"/>
</dbReference>
<dbReference type="InterPro" id="IPR015847">
    <property type="entry name" value="ExoRNase_PH_dom2"/>
</dbReference>
<comment type="caution">
    <text evidence="7">The sequence shown here is derived from an EMBL/GenBank/DDBJ whole genome shotgun (WGS) entry which is preliminary data.</text>
</comment>
<sequence>MEEELIAEIQREHITEMIRRGQRQDGRNLNEERDIQIETNLIKKAEGSARVKLGETEVVVGIKMETGDPFPDTPNQGVLITNAELNALASPTFEPGPPGEYATEIARVVDRGIRESQAIDFTKLSITEGEKVWMIFVDIHVLDHDGNLFDVSNIAAISALLTTDIPYEKYEVEPGTNEIDIKTIPVSKTYLKCGNEILLDPTHNEEMIGTTRLTTITNSENEIVGMQKGQSGTWTEQEIYNIVDKSIEKAQKTRKIIKNNITKR</sequence>
<feature type="domain" description="Exoribonuclease phosphorolytic" evidence="6">
    <location>
        <begin position="184"/>
        <end position="247"/>
    </location>
</feature>
<keyword evidence="3 4" id="KW-0271">Exosome</keyword>
<keyword evidence="2 4" id="KW-0963">Cytoplasm</keyword>
<dbReference type="Pfam" id="PF03725">
    <property type="entry name" value="RNase_PH_C"/>
    <property type="match status" value="1"/>
</dbReference>
<dbReference type="PANTHER" id="PTHR11097">
    <property type="entry name" value="EXOSOME COMPLEX EXONUCLEASE RIBOSOMAL RNA PROCESSING PROTEIN"/>
    <property type="match status" value="1"/>
</dbReference>
<keyword evidence="8" id="KW-1185">Reference proteome</keyword>
<dbReference type="InterPro" id="IPR050590">
    <property type="entry name" value="Exosome_comp_Rrp42_subfam"/>
</dbReference>
<reference evidence="7 8" key="1">
    <citation type="submission" date="2016-12" db="EMBL/GenBank/DDBJ databases">
        <title>Discovery of methanogenic haloarchaea.</title>
        <authorList>
            <person name="Sorokin D.Y."/>
            <person name="Makarova K.S."/>
            <person name="Abbas B."/>
            <person name="Ferrer M."/>
            <person name="Golyshin P.N."/>
        </authorList>
    </citation>
    <scope>NUCLEOTIDE SEQUENCE [LARGE SCALE GENOMIC DNA]</scope>
    <source>
        <strain evidence="7">AMET1</strain>
    </source>
</reference>
<evidence type="ECO:0000256" key="3">
    <source>
        <dbReference type="ARBA" id="ARBA00022835"/>
    </source>
</evidence>
<dbReference type="AlphaFoldDB" id="A0A1Y3GE90"/>
<comment type="subcellular location">
    <subcellularLocation>
        <location evidence="1 4">Cytoplasm</location>
    </subcellularLocation>
</comment>
<evidence type="ECO:0000256" key="4">
    <source>
        <dbReference type="HAMAP-Rule" id="MF_00622"/>
    </source>
</evidence>
<dbReference type="GO" id="GO:0016075">
    <property type="term" value="P:rRNA catabolic process"/>
    <property type="evidence" value="ECO:0007669"/>
    <property type="project" value="TreeGrafter"/>
</dbReference>
<dbReference type="HAMAP" id="MF_00622">
    <property type="entry name" value="Exosome_Rrp42"/>
    <property type="match status" value="1"/>
</dbReference>
<evidence type="ECO:0000256" key="2">
    <source>
        <dbReference type="ARBA" id="ARBA00022490"/>
    </source>
</evidence>
<comment type="similarity">
    <text evidence="4">Belongs to the RNase PH family. Rrp42 subfamily.</text>
</comment>
<dbReference type="SUPFAM" id="SSF54211">
    <property type="entry name" value="Ribosomal protein S5 domain 2-like"/>
    <property type="match status" value="1"/>
</dbReference>
<dbReference type="Pfam" id="PF01138">
    <property type="entry name" value="RNase_PH"/>
    <property type="match status" value="1"/>
</dbReference>
<evidence type="ECO:0000259" key="5">
    <source>
        <dbReference type="Pfam" id="PF01138"/>
    </source>
</evidence>
<dbReference type="RefSeq" id="WP_086636619.1">
    <property type="nucleotide sequence ID" value="NZ_MRZU01000002.1"/>
</dbReference>
<evidence type="ECO:0000256" key="1">
    <source>
        <dbReference type="ARBA" id="ARBA00004496"/>
    </source>
</evidence>
<comment type="function">
    <text evidence="4">Non-catalytic component of the exosome, which is a complex involved in RNA degradation. Contributes to the structuring of the Rrp41 active site.</text>
</comment>
<dbReference type="InterPro" id="IPR036345">
    <property type="entry name" value="ExoRNase_PH_dom2_sf"/>
</dbReference>
<comment type="subunit">
    <text evidence="4">Component of the archaeal exosome complex. Forms a hexameric ring-like arrangement composed of 3 Rrp41-Rrp42 heterodimers. The hexameric ring associates with a trimer of Rrp4 and/or Csl4 subunits.</text>
</comment>
<evidence type="ECO:0000313" key="7">
    <source>
        <dbReference type="EMBL" id="OUJ19527.1"/>
    </source>
</evidence>
<name>A0A1Y3GE90_9EURY</name>
<evidence type="ECO:0000259" key="6">
    <source>
        <dbReference type="Pfam" id="PF03725"/>
    </source>
</evidence>
<gene>
    <name evidence="4" type="primary">rrp42</name>
    <name evidence="7" type="ORF">AMET1_0198</name>
</gene>
<dbReference type="CDD" id="cd11365">
    <property type="entry name" value="RNase_PH_archRRP42"/>
    <property type="match status" value="1"/>
</dbReference>